<accession>A0ABV0UIY6</accession>
<comment type="caution">
    <text evidence="1">The sequence shown here is derived from an EMBL/GenBank/DDBJ whole genome shotgun (WGS) entry which is preliminary data.</text>
</comment>
<proteinExistence type="predicted"/>
<reference evidence="1 2" key="1">
    <citation type="submission" date="2021-06" db="EMBL/GenBank/DDBJ databases">
        <authorList>
            <person name="Palmer J.M."/>
        </authorList>
    </citation>
    <scope>NUCLEOTIDE SEQUENCE [LARGE SCALE GENOMIC DNA]</scope>
    <source>
        <strain evidence="2">if_2019</strain>
        <tissue evidence="1">Muscle</tissue>
    </source>
</reference>
<gene>
    <name evidence="1" type="ORF">ILYODFUR_025218</name>
</gene>
<feature type="non-terminal residue" evidence="1">
    <location>
        <position position="108"/>
    </location>
</feature>
<dbReference type="Proteomes" id="UP001482620">
    <property type="component" value="Unassembled WGS sequence"/>
</dbReference>
<protein>
    <submittedName>
        <fullName evidence="1">Uncharacterized protein</fullName>
    </submittedName>
</protein>
<sequence length="108" mass="11654">MLLLQNAASDAGCDWQVQLHRCYSLQSRELLKKQEPGDVRTLSLPAWYPDSGLHFSCVHEPASSLELLPAALALSLPSSPVSSSATQTTSPGNTKLLLTCLSTLQHHS</sequence>
<evidence type="ECO:0000313" key="2">
    <source>
        <dbReference type="Proteomes" id="UP001482620"/>
    </source>
</evidence>
<evidence type="ECO:0000313" key="1">
    <source>
        <dbReference type="EMBL" id="MEQ2245205.1"/>
    </source>
</evidence>
<organism evidence="1 2">
    <name type="scientific">Ilyodon furcidens</name>
    <name type="common">goldbreast splitfin</name>
    <dbReference type="NCBI Taxonomy" id="33524"/>
    <lineage>
        <taxon>Eukaryota</taxon>
        <taxon>Metazoa</taxon>
        <taxon>Chordata</taxon>
        <taxon>Craniata</taxon>
        <taxon>Vertebrata</taxon>
        <taxon>Euteleostomi</taxon>
        <taxon>Actinopterygii</taxon>
        <taxon>Neopterygii</taxon>
        <taxon>Teleostei</taxon>
        <taxon>Neoteleostei</taxon>
        <taxon>Acanthomorphata</taxon>
        <taxon>Ovalentaria</taxon>
        <taxon>Atherinomorphae</taxon>
        <taxon>Cyprinodontiformes</taxon>
        <taxon>Goodeidae</taxon>
        <taxon>Ilyodon</taxon>
    </lineage>
</organism>
<keyword evidence="2" id="KW-1185">Reference proteome</keyword>
<name>A0ABV0UIY6_9TELE</name>
<dbReference type="EMBL" id="JAHRIQ010072571">
    <property type="protein sequence ID" value="MEQ2245205.1"/>
    <property type="molecule type" value="Genomic_DNA"/>
</dbReference>